<gene>
    <name evidence="1" type="ORF">BDN72DRAFT_815966</name>
</gene>
<protein>
    <submittedName>
        <fullName evidence="1">Uncharacterized protein</fullName>
    </submittedName>
</protein>
<dbReference type="Proteomes" id="UP000308600">
    <property type="component" value="Unassembled WGS sequence"/>
</dbReference>
<dbReference type="EMBL" id="ML208285">
    <property type="protein sequence ID" value="TFK72424.1"/>
    <property type="molecule type" value="Genomic_DNA"/>
</dbReference>
<evidence type="ECO:0000313" key="2">
    <source>
        <dbReference type="Proteomes" id="UP000308600"/>
    </source>
</evidence>
<organism evidence="1 2">
    <name type="scientific">Pluteus cervinus</name>
    <dbReference type="NCBI Taxonomy" id="181527"/>
    <lineage>
        <taxon>Eukaryota</taxon>
        <taxon>Fungi</taxon>
        <taxon>Dikarya</taxon>
        <taxon>Basidiomycota</taxon>
        <taxon>Agaricomycotina</taxon>
        <taxon>Agaricomycetes</taxon>
        <taxon>Agaricomycetidae</taxon>
        <taxon>Agaricales</taxon>
        <taxon>Pluteineae</taxon>
        <taxon>Pluteaceae</taxon>
        <taxon>Pluteus</taxon>
    </lineage>
</organism>
<sequence length="440" mass="50156">MLSTSTTMTRGELEYETNLTLCLPRPSSGLDPRAPVLVNSPIPRSIPPDHVLIRVDRFGFSANNITYQALGEHPHFRYFDFHPAPETHPVSPHTHGLIPVWGFGTILESTHPKIHAGERVYGYLAPTRYLVVSVSSSDVNKHAFYVPRPHLPPDRRPYNQIIRCANDPTYDPNPVIEDVTMLYRPLFWTAYWCEDWLSSTNYRNGATTILISSASSKTAFCLAYLIRKRLARQTDGINPNTKVIGLTSRKNVAFTQKLGFYHEVLEYDTFVNAPLLQGKGNRKRIYLDVAGNDNLNERILEFFSTQDTENLAGLISLGMTNVSPSTSASNVEWKENNFGSSEKRGTGTQTGFENFFMVEWLNVRKHQLPMEEIFRRQNEAWKDLMKDGISWVQLTRIYGGEQVKREYTRLAKQGLGPDQGMIWSLWDEQLDSKYMGTAKL</sequence>
<keyword evidence="2" id="KW-1185">Reference proteome</keyword>
<reference evidence="1 2" key="1">
    <citation type="journal article" date="2019" name="Nat. Ecol. Evol.">
        <title>Megaphylogeny resolves global patterns of mushroom evolution.</title>
        <authorList>
            <person name="Varga T."/>
            <person name="Krizsan K."/>
            <person name="Foldi C."/>
            <person name="Dima B."/>
            <person name="Sanchez-Garcia M."/>
            <person name="Sanchez-Ramirez S."/>
            <person name="Szollosi G.J."/>
            <person name="Szarkandi J.G."/>
            <person name="Papp V."/>
            <person name="Albert L."/>
            <person name="Andreopoulos W."/>
            <person name="Angelini C."/>
            <person name="Antonin V."/>
            <person name="Barry K.W."/>
            <person name="Bougher N.L."/>
            <person name="Buchanan P."/>
            <person name="Buyck B."/>
            <person name="Bense V."/>
            <person name="Catcheside P."/>
            <person name="Chovatia M."/>
            <person name="Cooper J."/>
            <person name="Damon W."/>
            <person name="Desjardin D."/>
            <person name="Finy P."/>
            <person name="Geml J."/>
            <person name="Haridas S."/>
            <person name="Hughes K."/>
            <person name="Justo A."/>
            <person name="Karasinski D."/>
            <person name="Kautmanova I."/>
            <person name="Kiss B."/>
            <person name="Kocsube S."/>
            <person name="Kotiranta H."/>
            <person name="LaButti K.M."/>
            <person name="Lechner B.E."/>
            <person name="Liimatainen K."/>
            <person name="Lipzen A."/>
            <person name="Lukacs Z."/>
            <person name="Mihaltcheva S."/>
            <person name="Morgado L.N."/>
            <person name="Niskanen T."/>
            <person name="Noordeloos M.E."/>
            <person name="Ohm R.A."/>
            <person name="Ortiz-Santana B."/>
            <person name="Ovrebo C."/>
            <person name="Racz N."/>
            <person name="Riley R."/>
            <person name="Savchenko A."/>
            <person name="Shiryaev A."/>
            <person name="Soop K."/>
            <person name="Spirin V."/>
            <person name="Szebenyi C."/>
            <person name="Tomsovsky M."/>
            <person name="Tulloss R.E."/>
            <person name="Uehling J."/>
            <person name="Grigoriev I.V."/>
            <person name="Vagvolgyi C."/>
            <person name="Papp T."/>
            <person name="Martin F.M."/>
            <person name="Miettinen O."/>
            <person name="Hibbett D.S."/>
            <person name="Nagy L.G."/>
        </authorList>
    </citation>
    <scope>NUCLEOTIDE SEQUENCE [LARGE SCALE GENOMIC DNA]</scope>
    <source>
        <strain evidence="1 2">NL-1719</strain>
    </source>
</reference>
<accession>A0ACD3B451</accession>
<proteinExistence type="predicted"/>
<name>A0ACD3B451_9AGAR</name>
<evidence type="ECO:0000313" key="1">
    <source>
        <dbReference type="EMBL" id="TFK72424.1"/>
    </source>
</evidence>